<dbReference type="Pfam" id="PF00481">
    <property type="entry name" value="PP2C"/>
    <property type="match status" value="1"/>
</dbReference>
<evidence type="ECO:0000256" key="1">
    <source>
        <dbReference type="ARBA" id="ARBA00022723"/>
    </source>
</evidence>
<evidence type="ECO:0000313" key="7">
    <source>
        <dbReference type="Proteomes" id="UP000305948"/>
    </source>
</evidence>
<name>A0A5C3NJB2_9AGAM</name>
<organism evidence="6 7">
    <name type="scientific">Heliocybe sulcata</name>
    <dbReference type="NCBI Taxonomy" id="5364"/>
    <lineage>
        <taxon>Eukaryota</taxon>
        <taxon>Fungi</taxon>
        <taxon>Dikarya</taxon>
        <taxon>Basidiomycota</taxon>
        <taxon>Agaricomycotina</taxon>
        <taxon>Agaricomycetes</taxon>
        <taxon>Gloeophyllales</taxon>
        <taxon>Gloeophyllaceae</taxon>
        <taxon>Heliocybe</taxon>
    </lineage>
</organism>
<gene>
    <name evidence="6" type="ORF">OE88DRAFT_1650510</name>
</gene>
<dbReference type="PANTHER" id="PTHR47992">
    <property type="entry name" value="PROTEIN PHOSPHATASE"/>
    <property type="match status" value="1"/>
</dbReference>
<dbReference type="EMBL" id="ML213503">
    <property type="protein sequence ID" value="TFK56977.1"/>
    <property type="molecule type" value="Genomic_DNA"/>
</dbReference>
<dbReference type="Proteomes" id="UP000305948">
    <property type="component" value="Unassembled WGS sequence"/>
</dbReference>
<dbReference type="SUPFAM" id="SSF81606">
    <property type="entry name" value="PP2C-like"/>
    <property type="match status" value="1"/>
</dbReference>
<evidence type="ECO:0000256" key="2">
    <source>
        <dbReference type="ARBA" id="ARBA00022801"/>
    </source>
</evidence>
<dbReference type="CDD" id="cd00143">
    <property type="entry name" value="PP2Cc"/>
    <property type="match status" value="1"/>
</dbReference>
<reference evidence="6 7" key="1">
    <citation type="journal article" date="2019" name="Nat. Ecol. Evol.">
        <title>Megaphylogeny resolves global patterns of mushroom evolution.</title>
        <authorList>
            <person name="Varga T."/>
            <person name="Krizsan K."/>
            <person name="Foldi C."/>
            <person name="Dima B."/>
            <person name="Sanchez-Garcia M."/>
            <person name="Sanchez-Ramirez S."/>
            <person name="Szollosi G.J."/>
            <person name="Szarkandi J.G."/>
            <person name="Papp V."/>
            <person name="Albert L."/>
            <person name="Andreopoulos W."/>
            <person name="Angelini C."/>
            <person name="Antonin V."/>
            <person name="Barry K.W."/>
            <person name="Bougher N.L."/>
            <person name="Buchanan P."/>
            <person name="Buyck B."/>
            <person name="Bense V."/>
            <person name="Catcheside P."/>
            <person name="Chovatia M."/>
            <person name="Cooper J."/>
            <person name="Damon W."/>
            <person name="Desjardin D."/>
            <person name="Finy P."/>
            <person name="Geml J."/>
            <person name="Haridas S."/>
            <person name="Hughes K."/>
            <person name="Justo A."/>
            <person name="Karasinski D."/>
            <person name="Kautmanova I."/>
            <person name="Kiss B."/>
            <person name="Kocsube S."/>
            <person name="Kotiranta H."/>
            <person name="LaButti K.M."/>
            <person name="Lechner B.E."/>
            <person name="Liimatainen K."/>
            <person name="Lipzen A."/>
            <person name="Lukacs Z."/>
            <person name="Mihaltcheva S."/>
            <person name="Morgado L.N."/>
            <person name="Niskanen T."/>
            <person name="Noordeloos M.E."/>
            <person name="Ohm R.A."/>
            <person name="Ortiz-Santana B."/>
            <person name="Ovrebo C."/>
            <person name="Racz N."/>
            <person name="Riley R."/>
            <person name="Savchenko A."/>
            <person name="Shiryaev A."/>
            <person name="Soop K."/>
            <person name="Spirin V."/>
            <person name="Szebenyi C."/>
            <person name="Tomsovsky M."/>
            <person name="Tulloss R.E."/>
            <person name="Uehling J."/>
            <person name="Grigoriev I.V."/>
            <person name="Vagvolgyi C."/>
            <person name="Papp T."/>
            <person name="Martin F.M."/>
            <person name="Miettinen O."/>
            <person name="Hibbett D.S."/>
            <person name="Nagy L.G."/>
        </authorList>
    </citation>
    <scope>NUCLEOTIDE SEQUENCE [LARGE SCALE GENOMIC DNA]</scope>
    <source>
        <strain evidence="6 7">OMC1185</strain>
    </source>
</reference>
<keyword evidence="2 4" id="KW-0378">Hydrolase</keyword>
<proteinExistence type="inferred from homology"/>
<dbReference type="PROSITE" id="PS01032">
    <property type="entry name" value="PPM_1"/>
    <property type="match status" value="1"/>
</dbReference>
<dbReference type="OrthoDB" id="416093at2759"/>
<dbReference type="InterPro" id="IPR001932">
    <property type="entry name" value="PPM-type_phosphatase-like_dom"/>
</dbReference>
<keyword evidence="3 4" id="KW-0904">Protein phosphatase</keyword>
<evidence type="ECO:0000313" key="6">
    <source>
        <dbReference type="EMBL" id="TFK56977.1"/>
    </source>
</evidence>
<comment type="similarity">
    <text evidence="4">Belongs to the PP2C family.</text>
</comment>
<accession>A0A5C3NJB2</accession>
<dbReference type="Gene3D" id="3.60.40.10">
    <property type="entry name" value="PPM-type phosphatase domain"/>
    <property type="match status" value="1"/>
</dbReference>
<evidence type="ECO:0000256" key="4">
    <source>
        <dbReference type="RuleBase" id="RU003465"/>
    </source>
</evidence>
<dbReference type="InterPro" id="IPR036457">
    <property type="entry name" value="PPM-type-like_dom_sf"/>
</dbReference>
<sequence>MAFGFSHVLPRTHCAGSAKRLYHDYVRFATPSGIGRLPLSSPKVIGVASSRGPRRSQEDFYAFSTLSLNPEELQLHVKKKLGIDWDYRKVGDAFSRQVVFVGIYDGHGGSAVSQSLRQELHGYFESVNKSDIPEMYQWIKELGGYFKRFTGGVLAPWIHGTEGTPEMDLEARATLAFFEVDRHLSMDSDAKKSGATASAAILHSLDSPATPFFASERIALTVAHVGDTLVLLCSTDGGKPYAMTDIHHADHRNEAIRLRRMRGHALMTDSFGDVRWMGALANTRGLGDLNYKQYGVTPEPEVRTKLLNGTEWAYMILVSDGVSDVVSNDEIVDLARDAPTPKHAADKILDYAEEMGSDDNATALVVPLAGWDKIQGPDRTKELRKYRREQAVGTERHHRM</sequence>
<evidence type="ECO:0000259" key="5">
    <source>
        <dbReference type="PROSITE" id="PS51746"/>
    </source>
</evidence>
<dbReference type="AlphaFoldDB" id="A0A5C3NJB2"/>
<dbReference type="PROSITE" id="PS51746">
    <property type="entry name" value="PPM_2"/>
    <property type="match status" value="1"/>
</dbReference>
<dbReference type="InterPro" id="IPR015655">
    <property type="entry name" value="PP2C"/>
</dbReference>
<keyword evidence="7" id="KW-1185">Reference proteome</keyword>
<dbReference type="STRING" id="5364.A0A5C3NJB2"/>
<dbReference type="GO" id="GO:0004722">
    <property type="term" value="F:protein serine/threonine phosphatase activity"/>
    <property type="evidence" value="ECO:0007669"/>
    <property type="project" value="InterPro"/>
</dbReference>
<dbReference type="InterPro" id="IPR000222">
    <property type="entry name" value="PP2C_BS"/>
</dbReference>
<protein>
    <submittedName>
        <fullName evidence="6">Protein serine/threonine phosphatase 2C</fullName>
    </submittedName>
</protein>
<evidence type="ECO:0000256" key="3">
    <source>
        <dbReference type="ARBA" id="ARBA00022912"/>
    </source>
</evidence>
<feature type="domain" description="PPM-type phosphatase" evidence="5">
    <location>
        <begin position="44"/>
        <end position="368"/>
    </location>
</feature>
<dbReference type="GO" id="GO:0046872">
    <property type="term" value="F:metal ion binding"/>
    <property type="evidence" value="ECO:0007669"/>
    <property type="project" value="UniProtKB-KW"/>
</dbReference>
<dbReference type="SMART" id="SM00332">
    <property type="entry name" value="PP2Cc"/>
    <property type="match status" value="1"/>
</dbReference>
<keyword evidence="1" id="KW-0479">Metal-binding</keyword>